<reference evidence="2 3" key="3">
    <citation type="journal article" date="2016" name="Genome Announc.">
        <title>Fully Closed Genome Sequences of Five Type Strains of the Genus Cronobacter and One Cronobacter sakazakii Strain.</title>
        <authorList>
            <person name="Moine D."/>
            <person name="Kassam M."/>
            <person name="Baert L."/>
            <person name="Tang Y."/>
            <person name="Barretto C."/>
            <person name="Ngom Bru C."/>
            <person name="Klijn A."/>
            <person name="Descombes P."/>
        </authorList>
    </citation>
    <scope>NUCLEOTIDE SEQUENCE [LARGE SCALE GENOMIC DNA]</scope>
    <source>
        <strain evidence="2 3">NCTC 9529</strain>
    </source>
</reference>
<keyword evidence="1" id="KW-0812">Transmembrane</keyword>
<sequence>MILIRDLLKAETGDREFFHQKAIRGVIISVTYQINIFILIQYLIRKINAFVLVAFNISIIVGEH</sequence>
<evidence type="ECO:0000313" key="2">
    <source>
        <dbReference type="EMBL" id="ALB56067.1"/>
    </source>
</evidence>
<organism evidence="2 3">
    <name type="scientific">Cronobacter universalis NCTC 9529</name>
    <dbReference type="NCBI Taxonomy" id="1074000"/>
    <lineage>
        <taxon>Bacteria</taxon>
        <taxon>Pseudomonadati</taxon>
        <taxon>Pseudomonadota</taxon>
        <taxon>Gammaproteobacteria</taxon>
        <taxon>Enterobacterales</taxon>
        <taxon>Enterobacteriaceae</taxon>
        <taxon>Cronobacter</taxon>
    </lineage>
</organism>
<protein>
    <submittedName>
        <fullName evidence="2">Uncharacterized protein</fullName>
    </submittedName>
</protein>
<feature type="transmembrane region" description="Helical" evidence="1">
    <location>
        <begin position="21"/>
        <end position="44"/>
    </location>
</feature>
<reference evidence="3" key="2">
    <citation type="submission" date="2015-09" db="EMBL/GenBank/DDBJ databases">
        <title>Cronobacter genome sequencing and assembly.</title>
        <authorList>
            <person name="Descombes P."/>
            <person name="Baert L."/>
            <person name="Ngom-Bru C."/>
            <person name="Barretto C."/>
        </authorList>
    </citation>
    <scope>NUCLEOTIDE SEQUENCE [LARGE SCALE GENOMIC DNA]</scope>
    <source>
        <strain evidence="3">NCTC 9529</strain>
    </source>
</reference>
<proteinExistence type="predicted"/>
<keyword evidence="1" id="KW-0472">Membrane</keyword>
<reference evidence="3" key="1">
    <citation type="submission" date="2015-07" db="EMBL/GenBank/DDBJ databases">
        <authorList>
            <person name="Moine D."/>
            <person name="Kassam M."/>
        </authorList>
    </citation>
    <scope>NUCLEOTIDE SEQUENCE [LARGE SCALE GENOMIC DNA]</scope>
    <source>
        <strain evidence="3">NCTC 9529</strain>
    </source>
</reference>
<dbReference type="KEGG" id="cui:AFK65_15880"/>
<dbReference type="Proteomes" id="UP000061974">
    <property type="component" value="Chromosome"/>
</dbReference>
<name>A0AAC8VS90_9ENTR</name>
<keyword evidence="1" id="KW-1133">Transmembrane helix</keyword>
<dbReference type="EMBL" id="CP012257">
    <property type="protein sequence ID" value="ALB56067.1"/>
    <property type="molecule type" value="Genomic_DNA"/>
</dbReference>
<dbReference type="AlphaFoldDB" id="A0AAC8VS90"/>
<evidence type="ECO:0000313" key="3">
    <source>
        <dbReference type="Proteomes" id="UP000061974"/>
    </source>
</evidence>
<accession>A0AAC8VS90</accession>
<gene>
    <name evidence="2" type="ORF">AFK65_15880</name>
</gene>
<evidence type="ECO:0000256" key="1">
    <source>
        <dbReference type="SAM" id="Phobius"/>
    </source>
</evidence>